<dbReference type="InterPro" id="IPR014756">
    <property type="entry name" value="Ig_E-set"/>
</dbReference>
<evidence type="ECO:0000256" key="3">
    <source>
        <dbReference type="ARBA" id="ARBA00022801"/>
    </source>
</evidence>
<dbReference type="GO" id="GO:0005975">
    <property type="term" value="P:carbohydrate metabolic process"/>
    <property type="evidence" value="ECO:0007669"/>
    <property type="project" value="InterPro"/>
</dbReference>
<keyword evidence="2" id="KW-0479">Metal-binding</keyword>
<evidence type="ECO:0000256" key="2">
    <source>
        <dbReference type="ARBA" id="ARBA00022723"/>
    </source>
</evidence>
<dbReference type="InterPro" id="IPR003343">
    <property type="entry name" value="Big_2"/>
</dbReference>
<dbReference type="Gene3D" id="2.60.40.10">
    <property type="entry name" value="Immunoglobulins"/>
    <property type="match status" value="6"/>
</dbReference>
<feature type="domain" description="SLH" evidence="7">
    <location>
        <begin position="2113"/>
        <end position="2176"/>
    </location>
</feature>
<dbReference type="SUPFAM" id="SSF51445">
    <property type="entry name" value="(Trans)glycosidases"/>
    <property type="match status" value="1"/>
</dbReference>
<proteinExistence type="predicted"/>
<dbReference type="InterPro" id="IPR001119">
    <property type="entry name" value="SLH_dom"/>
</dbReference>
<evidence type="ECO:0000313" key="9">
    <source>
        <dbReference type="Proteomes" id="UP000269097"/>
    </source>
</evidence>
<dbReference type="EMBL" id="CP033433">
    <property type="protein sequence ID" value="AYQ71145.1"/>
    <property type="molecule type" value="Genomic_DNA"/>
</dbReference>
<dbReference type="GO" id="GO:0046872">
    <property type="term" value="F:metal ion binding"/>
    <property type="evidence" value="ECO:0007669"/>
    <property type="project" value="UniProtKB-KW"/>
</dbReference>
<dbReference type="Proteomes" id="UP000269097">
    <property type="component" value="Chromosome"/>
</dbReference>
<evidence type="ECO:0000259" key="7">
    <source>
        <dbReference type="PROSITE" id="PS51272"/>
    </source>
</evidence>
<sequence>MRRKTGKRIARYGSVMLAFMLVLQGMGMGWLPAPASADAVNGTYVSGGSIHFVLPKASIAITANGEFNNWADAGAVTLTDSDGDGSYTADITGLTPNSSYAYKFLVNGVWLADPNINGTSDDNGVLHLSYTPHFSVAGSFDVNPFQTKNAMTLDADSYTFATGTLADGDYTYKFISSADGLPDIWFKDPVNTVVSGDNSKITVGTPATPAVQPDTLIDQPGGKSQWVVAGSWQGWNNASTETRLKHLVGDFYEYSTVLDAGDYEFKIVRSGTWDGYSNNGNNFAFKLTQTTKVNIYVNEGLNQARISLPGVAGIAQYVPTLEQAKWPRLVGDIQTVFGESTWAPDQAKQMFVDYNFDGSVYKIQRTLPVGTYGMKVVFGDSWSANNYGSGDNNFVLKTIDPADVIFTTKPAERSLSTDYKPADGSTDGVIHRDKVKFDSRSVTYKKPFGAIKELTEDLTLRLSTEAGDLQLARVELTNAQGLASAFDMRKATSFDGSDYWEVTIPKTVFSGIGVWGYKFILIDGTAKAEYGDDGTRGGTGTTADDGVLPYDLTVYKADFHTPDWMKNAVVYQIFVDRFFDGDTANNRAKTLDGYRGGDALPGETLTSKGGHKLQYFDGGVANDPTPDQVDGQWSDAPENPDRLKPEQQPYFPNAKSDGLWTNEFYGGDIQGVGKKLDYLKTLGVNVIYFNPVAWAASNHKYDATDYRHLDPMFGEPVYNVPGDPTSGLNYEQTRVASDRVFTEFAKQASAKGIRLIMDGVFNHVGDDSIYFDRYGKYPEIGAYEFWSKVYDKVNNDHKAQADAEQEVIASFTSQVNPLTGQHYKYPEDFDYTTWFTVTNEKVDGHYKYEGWWGYDSLPVIDAKEPAAGDAEGLPGIHEWNVPGYRDLVIGHDLTGKSETAASVLMQNANSQRWEWMGANGWRLDVAPDVSSGTWQQFRKAVKSTTGLADANGQTIDDPVILGEEWGVATRFLLGDQFDSVMNYRFRGALQSFISSGNAQQFNDALESIREDYPAEAWQVMLNLVDSHDTTRSITKYDHPDWEEEHLAIAPDATDKALKMQALTAIFQMGYPGAPTIYYGDEVGLTGTKDPDSRRSFPWERISGSNGSYAGVGRYESLFDTYKKAADVRDNNAVFRTGDLRTAYSQGDVIAYARKTDTQAGLVVVNRGANEATIEANVAGFLPDGVTLKDRLGGTIQGTVVSGKISLTVSGMSGLMMTSDSVLAAVPPVTGLQASGGNRSVTLTWDAVAGAASYNVYRAPIEGGQLSFVGTVTDPTWTDVNVQNGTKYYYAVMAATQNGESPLSGYASATPSYPIQSVEITQQSTPVTLGVGHKTSEIQVTLNIPGLTDDPSLAGKDVSGLVARLGYYKDGTPKELAAYTKLRYKQDAGGGKVFWAQFEPTEAGAFYYFALVSTDNGEHFTESAPSYVDVYADPNDTTAPSAPVLDAINVESNRVQLKWTAADADMDHFEIFRKTDATEYAKLAVVDKSATSYVDFTVSNDTNYTYKVAAVDASYNRGFSGEQSVTPKLVMVDVKLRVHLPSYTPVQDDIYIAGDLNGWNSAGGKLTVPSGATTRDVVEYTFKMMAGKSIQYKYTRGTWPTEALTSHSRTANDTADHGNYAYSSTDTNMQLTIANQGDNKMVVDDYVLRWVDMPMIVTMPRISYGDKIAYTTQDDHFTLKANVPYGVNFTINGQPIASGQMDAQGNVLVENIPLAAGLNRFTLHIEPSAETLNLPWYTDKGRASQATKSLELEITRGGPVVAVTGVTLNTASVNLNTNSAAYQLTATVLPENASNKQVIWTSSNAAVATVNGSGLVTPVGAGKAVITVTTADGSKPASAEVTVSIPAQPGNSNSNPDPNPVHEGTVTVTEQQVKDALTQASGSSVTLKVEGKTQVQLPVDTASLLGGKSLQLAQNELTISVPSSVLSELAGQAGGGATDNARIVLKMEPLAQPVKQDLLDKAGQNGSVGLKAVSNVYDFHLALVGSDGKEIRALSQFGEPMSITFKVNGSVDKKLLGVYYVADDGSLEYDGGKLNADGTITAEIRHFSNYAVLEYDKRFSDVPVNHWAAGVIRQLAAKHILTGVTDTAFEPERKVTRAEFASLLVNAMGLKASKSSAFEDVEVGAWYASSVAAASETGIVNGRTSTMFAPNQTITREEMAVMLMRAYAVKHGKPADSQATLAFADAQTISKWAKPSIQTAVDLGLLHGSGNRFAPKSGTTRAESAQAIYQLLGGQ</sequence>
<dbReference type="InterPro" id="IPR013783">
    <property type="entry name" value="Ig-like_fold"/>
</dbReference>
<dbReference type="PROSITE" id="PS51272">
    <property type="entry name" value="SLH"/>
    <property type="match status" value="3"/>
</dbReference>
<dbReference type="InterPro" id="IPR003961">
    <property type="entry name" value="FN3_dom"/>
</dbReference>
<evidence type="ECO:0000256" key="5">
    <source>
        <dbReference type="SAM" id="MobiDB-lite"/>
    </source>
</evidence>
<evidence type="ECO:0000256" key="1">
    <source>
        <dbReference type="ARBA" id="ARBA00001913"/>
    </source>
</evidence>
<dbReference type="PANTHER" id="PTHR10357:SF210">
    <property type="entry name" value="MALTODEXTRIN GLUCOSIDASE"/>
    <property type="match status" value="1"/>
</dbReference>
<dbReference type="SMART" id="SM00632">
    <property type="entry name" value="Aamy_C"/>
    <property type="match status" value="1"/>
</dbReference>
<keyword evidence="3" id="KW-0378">Hydrolase</keyword>
<dbReference type="PROSITE" id="PS50853">
    <property type="entry name" value="FN3"/>
    <property type="match status" value="2"/>
</dbReference>
<dbReference type="Gene3D" id="3.20.20.80">
    <property type="entry name" value="Glycosidases"/>
    <property type="match status" value="2"/>
</dbReference>
<keyword evidence="4" id="KW-0326">Glycosidase</keyword>
<dbReference type="Pfam" id="PF02368">
    <property type="entry name" value="Big_2"/>
    <property type="match status" value="1"/>
</dbReference>
<feature type="domain" description="Fibronectin type-III" evidence="6">
    <location>
        <begin position="1224"/>
        <end position="1314"/>
    </location>
</feature>
<feature type="region of interest" description="Disordered" evidence="5">
    <location>
        <begin position="620"/>
        <end position="645"/>
    </location>
</feature>
<dbReference type="SUPFAM" id="SSF51011">
    <property type="entry name" value="Glycosyl hydrolase domain"/>
    <property type="match status" value="1"/>
</dbReference>
<feature type="domain" description="Fibronectin type-III" evidence="6">
    <location>
        <begin position="1438"/>
        <end position="1529"/>
    </location>
</feature>
<comment type="cofactor">
    <cofactor evidence="1">
        <name>Ca(2+)</name>
        <dbReference type="ChEBI" id="CHEBI:29108"/>
    </cofactor>
</comment>
<dbReference type="SMART" id="SM00635">
    <property type="entry name" value="BID_2"/>
    <property type="match status" value="1"/>
</dbReference>
<gene>
    <name evidence="8" type="ORF">EAV92_00075</name>
</gene>
<dbReference type="InterPro" id="IPR006047">
    <property type="entry name" value="GH13_cat_dom"/>
</dbReference>
<feature type="domain" description="SLH" evidence="7">
    <location>
        <begin position="2179"/>
        <end position="2234"/>
    </location>
</feature>
<dbReference type="SUPFAM" id="SSF49265">
    <property type="entry name" value="Fibronectin type III"/>
    <property type="match status" value="2"/>
</dbReference>
<dbReference type="CDD" id="cd00063">
    <property type="entry name" value="FN3"/>
    <property type="match status" value="2"/>
</dbReference>
<dbReference type="SUPFAM" id="SSF49373">
    <property type="entry name" value="Invasin/intimin cell-adhesion fragments"/>
    <property type="match status" value="1"/>
</dbReference>
<dbReference type="Pfam" id="PF00128">
    <property type="entry name" value="Alpha-amylase"/>
    <property type="match status" value="2"/>
</dbReference>
<dbReference type="Pfam" id="PF00395">
    <property type="entry name" value="SLH"/>
    <property type="match status" value="3"/>
</dbReference>
<dbReference type="RefSeq" id="WP_123039209.1">
    <property type="nucleotide sequence ID" value="NZ_CP033433.1"/>
</dbReference>
<protein>
    <submittedName>
        <fullName evidence="8">Alpha-amylase</fullName>
    </submittedName>
</protein>
<evidence type="ECO:0000256" key="4">
    <source>
        <dbReference type="ARBA" id="ARBA00023295"/>
    </source>
</evidence>
<evidence type="ECO:0000313" key="8">
    <source>
        <dbReference type="EMBL" id="AYQ71145.1"/>
    </source>
</evidence>
<dbReference type="InterPro" id="IPR004185">
    <property type="entry name" value="Glyco_hydro_13_lg-like_dom"/>
</dbReference>
<dbReference type="Gene3D" id="2.60.40.1180">
    <property type="entry name" value="Golgi alpha-mannosidase II"/>
    <property type="match status" value="1"/>
</dbReference>
<dbReference type="Pfam" id="PF22058">
    <property type="entry name" value="X25_BaPul_like"/>
    <property type="match status" value="2"/>
</dbReference>
<reference evidence="8 9" key="1">
    <citation type="submission" date="2018-10" db="EMBL/GenBank/DDBJ databases">
        <title>Genome Sequence of Cohnella sp.</title>
        <authorList>
            <person name="Srinivasan S."/>
            <person name="Kim M.K."/>
        </authorList>
    </citation>
    <scope>NUCLEOTIDE SEQUENCE [LARGE SCALE GENOMIC DNA]</scope>
    <source>
        <strain evidence="8 9">18JY8-7</strain>
    </source>
</reference>
<evidence type="ECO:0000259" key="6">
    <source>
        <dbReference type="PROSITE" id="PS50853"/>
    </source>
</evidence>
<dbReference type="CDD" id="cd11338">
    <property type="entry name" value="AmyAc_CMD"/>
    <property type="match status" value="1"/>
</dbReference>
<dbReference type="InterPro" id="IPR036116">
    <property type="entry name" value="FN3_sf"/>
</dbReference>
<feature type="domain" description="SLH" evidence="7">
    <location>
        <begin position="2054"/>
        <end position="2112"/>
    </location>
</feature>
<dbReference type="InterPro" id="IPR017853">
    <property type="entry name" value="GH"/>
</dbReference>
<dbReference type="InterPro" id="IPR031319">
    <property type="entry name" value="A-amylase_C"/>
</dbReference>
<dbReference type="InterPro" id="IPR013780">
    <property type="entry name" value="Glyco_hydro_b"/>
</dbReference>
<dbReference type="PANTHER" id="PTHR10357">
    <property type="entry name" value="ALPHA-AMYLASE FAMILY MEMBER"/>
    <property type="match status" value="1"/>
</dbReference>
<dbReference type="SUPFAM" id="SSF81296">
    <property type="entry name" value="E set domains"/>
    <property type="match status" value="2"/>
</dbReference>
<keyword evidence="9" id="KW-1185">Reference proteome</keyword>
<dbReference type="InterPro" id="IPR008964">
    <property type="entry name" value="Invasin/intimin_cell_adhesion"/>
</dbReference>
<dbReference type="GO" id="GO:0004553">
    <property type="term" value="F:hydrolase activity, hydrolyzing O-glycosyl compounds"/>
    <property type="evidence" value="ECO:0007669"/>
    <property type="project" value="InterPro"/>
</dbReference>
<dbReference type="KEGG" id="coh:EAV92_00075"/>
<dbReference type="SMART" id="SM00060">
    <property type="entry name" value="FN3"/>
    <property type="match status" value="2"/>
</dbReference>
<name>A0A3G3JSE5_9BACL</name>
<accession>A0A3G3JSE5</accession>
<organism evidence="8 9">
    <name type="scientific">Cohnella candidum</name>
    <dbReference type="NCBI Taxonomy" id="2674991"/>
    <lineage>
        <taxon>Bacteria</taxon>
        <taxon>Bacillati</taxon>
        <taxon>Bacillota</taxon>
        <taxon>Bacilli</taxon>
        <taxon>Bacillales</taxon>
        <taxon>Paenibacillaceae</taxon>
        <taxon>Cohnella</taxon>
    </lineage>
</organism>
<dbReference type="Gene3D" id="2.60.40.1080">
    <property type="match status" value="1"/>
</dbReference>
<dbReference type="CDD" id="cd02857">
    <property type="entry name" value="E_set_CDase_PDE_N"/>
    <property type="match status" value="1"/>
</dbReference>
<dbReference type="SMART" id="SM00642">
    <property type="entry name" value="Aamy"/>
    <property type="match status" value="1"/>
</dbReference>
<dbReference type="InterPro" id="IPR054409">
    <property type="entry name" value="X25_BaPul-like"/>
</dbReference>